<keyword evidence="5" id="KW-1185">Reference proteome</keyword>
<feature type="transmembrane region" description="Helical" evidence="2">
    <location>
        <begin position="299"/>
        <end position="327"/>
    </location>
</feature>
<evidence type="ECO:0000313" key="5">
    <source>
        <dbReference type="Proteomes" id="UP001642409"/>
    </source>
</evidence>
<feature type="transmembrane region" description="Helical" evidence="2">
    <location>
        <begin position="168"/>
        <end position="188"/>
    </location>
</feature>
<proteinExistence type="predicted"/>
<dbReference type="EMBL" id="CAXDID020000007">
    <property type="protein sequence ID" value="CAL5976616.1"/>
    <property type="molecule type" value="Genomic_DNA"/>
</dbReference>
<feature type="transmembrane region" description="Helical" evidence="2">
    <location>
        <begin position="213"/>
        <end position="235"/>
    </location>
</feature>
<feature type="transmembrane region" description="Helical" evidence="2">
    <location>
        <begin position="25"/>
        <end position="46"/>
    </location>
</feature>
<feature type="transmembrane region" description="Helical" evidence="2">
    <location>
        <begin position="107"/>
        <end position="128"/>
    </location>
</feature>
<reference evidence="3" key="1">
    <citation type="submission" date="2023-06" db="EMBL/GenBank/DDBJ databases">
        <authorList>
            <person name="Kurt Z."/>
        </authorList>
    </citation>
    <scope>NUCLEOTIDE SEQUENCE</scope>
</reference>
<gene>
    <name evidence="4" type="ORF">HINF_LOCUS3905</name>
    <name evidence="3" type="ORF">HINF_LOCUS49821</name>
</gene>
<feature type="transmembrane region" description="Helical" evidence="2">
    <location>
        <begin position="418"/>
        <end position="436"/>
    </location>
</feature>
<organism evidence="3">
    <name type="scientific">Hexamita inflata</name>
    <dbReference type="NCBI Taxonomy" id="28002"/>
    <lineage>
        <taxon>Eukaryota</taxon>
        <taxon>Metamonada</taxon>
        <taxon>Diplomonadida</taxon>
        <taxon>Hexamitidae</taxon>
        <taxon>Hexamitinae</taxon>
        <taxon>Hexamita</taxon>
    </lineage>
</organism>
<feature type="transmembrane region" description="Helical" evidence="2">
    <location>
        <begin position="256"/>
        <end position="279"/>
    </location>
</feature>
<reference evidence="4 5" key="2">
    <citation type="submission" date="2024-07" db="EMBL/GenBank/DDBJ databases">
        <authorList>
            <person name="Akdeniz Z."/>
        </authorList>
    </citation>
    <scope>NUCLEOTIDE SEQUENCE [LARGE SCALE GENOMIC DNA]</scope>
</reference>
<accession>A0AA86QM80</accession>
<sequence length="505" mass="57982">MSQITAAKDSGFSMDQYLATGFRKLLYNGLICQLIYFVALFFVLLQEQYLLTTLNGYFHIHNAVRTFPFVFMVLYEFPEFFEQFFTNKKMASYVNGQNIQDINRKEFATNFIFAVLMIAIPAAQPVIFSTLKVDSEYKSMFLLSTTLGLIEPFKSTVYSVFSLKQNYLYILVGKMTTLIIHFFLYSYIYSFQSRNSGDIDTWASGFAKPFADIVIHVILLITLFRGSIFSTRIALDADQTSKISLIPRKGDWKETGKNLLAFLQYLVFFVSRPVVYIFVAYKINNLKNEAKKQSATLDLYVYMICQQIFSLIAKGANSAIMTVMPLAFHQKQYTKMRLLISYGCLLLCVFLELLALVLVTKSDLVFTLIINKNLDPVLLSYFTNGEYKTVLKRTAFLFGTDVYQHATNTFAYITGKHYIPMLIGILRIVGGVYFIINVDSALGQNASYTDVFFYFELLCTVLAIIFCMQSFISMFADYKNGNKKNADKNEKQKEKDKKAEEFMVQ</sequence>
<protein>
    <submittedName>
        <fullName evidence="3">Uncharacterized protein</fullName>
    </submittedName>
</protein>
<comment type="caution">
    <text evidence="3">The sequence shown here is derived from an EMBL/GenBank/DDBJ whole genome shotgun (WGS) entry which is preliminary data.</text>
</comment>
<keyword evidence="2" id="KW-1133">Transmembrane helix</keyword>
<feature type="transmembrane region" description="Helical" evidence="2">
    <location>
        <begin position="339"/>
        <end position="358"/>
    </location>
</feature>
<name>A0AA86QM80_9EUKA</name>
<evidence type="ECO:0000313" key="3">
    <source>
        <dbReference type="EMBL" id="CAI9962176.1"/>
    </source>
</evidence>
<feature type="transmembrane region" description="Helical" evidence="2">
    <location>
        <begin position="66"/>
        <end position="86"/>
    </location>
</feature>
<feature type="transmembrane region" description="Helical" evidence="2">
    <location>
        <begin position="451"/>
        <end position="476"/>
    </location>
</feature>
<dbReference type="Proteomes" id="UP001642409">
    <property type="component" value="Unassembled WGS sequence"/>
</dbReference>
<evidence type="ECO:0000256" key="1">
    <source>
        <dbReference type="SAM" id="MobiDB-lite"/>
    </source>
</evidence>
<keyword evidence="2" id="KW-0472">Membrane</keyword>
<feature type="transmembrane region" description="Helical" evidence="2">
    <location>
        <begin position="140"/>
        <end position="161"/>
    </location>
</feature>
<keyword evidence="2" id="KW-0812">Transmembrane</keyword>
<dbReference type="AlphaFoldDB" id="A0AA86QM80"/>
<evidence type="ECO:0000313" key="4">
    <source>
        <dbReference type="EMBL" id="CAL5976616.1"/>
    </source>
</evidence>
<evidence type="ECO:0000256" key="2">
    <source>
        <dbReference type="SAM" id="Phobius"/>
    </source>
</evidence>
<feature type="compositionally biased region" description="Basic and acidic residues" evidence="1">
    <location>
        <begin position="484"/>
        <end position="505"/>
    </location>
</feature>
<dbReference type="EMBL" id="CATOUU010000952">
    <property type="protein sequence ID" value="CAI9962176.1"/>
    <property type="molecule type" value="Genomic_DNA"/>
</dbReference>
<feature type="region of interest" description="Disordered" evidence="1">
    <location>
        <begin position="483"/>
        <end position="505"/>
    </location>
</feature>